<keyword evidence="1" id="KW-0805">Transcription regulation</keyword>
<evidence type="ECO:0000259" key="4">
    <source>
        <dbReference type="PROSITE" id="PS50932"/>
    </source>
</evidence>
<dbReference type="AlphaFoldDB" id="A0A4R1N2E7"/>
<dbReference type="RefSeq" id="WP_165929208.1">
    <property type="nucleotide sequence ID" value="NZ_SMGR01000003.1"/>
</dbReference>
<dbReference type="CDD" id="cd06267">
    <property type="entry name" value="PBP1_LacI_sugar_binding-like"/>
    <property type="match status" value="1"/>
</dbReference>
<name>A0A4R1N2E7_9RHOB</name>
<evidence type="ECO:0000313" key="5">
    <source>
        <dbReference type="EMBL" id="TCL00551.1"/>
    </source>
</evidence>
<dbReference type="SUPFAM" id="SSF47413">
    <property type="entry name" value="lambda repressor-like DNA-binding domains"/>
    <property type="match status" value="1"/>
</dbReference>
<evidence type="ECO:0000256" key="2">
    <source>
        <dbReference type="ARBA" id="ARBA00023125"/>
    </source>
</evidence>
<evidence type="ECO:0000256" key="3">
    <source>
        <dbReference type="ARBA" id="ARBA00023163"/>
    </source>
</evidence>
<accession>A0A4R1N2E7</accession>
<dbReference type="PANTHER" id="PTHR30146:SF109">
    <property type="entry name" value="HTH-TYPE TRANSCRIPTIONAL REGULATOR GALS"/>
    <property type="match status" value="1"/>
</dbReference>
<keyword evidence="3" id="KW-0804">Transcription</keyword>
<dbReference type="Pfam" id="PF00532">
    <property type="entry name" value="Peripla_BP_1"/>
    <property type="match status" value="1"/>
</dbReference>
<dbReference type="Gene3D" id="3.40.50.2300">
    <property type="match status" value="2"/>
</dbReference>
<comment type="caution">
    <text evidence="5">The sequence shown here is derived from an EMBL/GenBank/DDBJ whole genome shotgun (WGS) entry which is preliminary data.</text>
</comment>
<reference evidence="5 6" key="1">
    <citation type="submission" date="2019-03" db="EMBL/GenBank/DDBJ databases">
        <title>Genomic Encyclopedia of Archaeal and Bacterial Type Strains, Phase II (KMG-II): from individual species to whole genera.</title>
        <authorList>
            <person name="Goeker M."/>
        </authorList>
    </citation>
    <scope>NUCLEOTIDE SEQUENCE [LARGE SCALE GENOMIC DNA]</scope>
    <source>
        <strain evidence="5 6">DSM 26433</strain>
    </source>
</reference>
<dbReference type="InterPro" id="IPR000843">
    <property type="entry name" value="HTH_LacI"/>
</dbReference>
<dbReference type="SUPFAM" id="SSF53822">
    <property type="entry name" value="Periplasmic binding protein-like I"/>
    <property type="match status" value="1"/>
</dbReference>
<evidence type="ECO:0000256" key="1">
    <source>
        <dbReference type="ARBA" id="ARBA00023015"/>
    </source>
</evidence>
<dbReference type="CDD" id="cd01392">
    <property type="entry name" value="HTH_LacI"/>
    <property type="match status" value="1"/>
</dbReference>
<dbReference type="EMBL" id="SMGR01000003">
    <property type="protein sequence ID" value="TCL00551.1"/>
    <property type="molecule type" value="Genomic_DNA"/>
</dbReference>
<protein>
    <submittedName>
        <fullName evidence="5">LacI family transcriptional regulator</fullName>
    </submittedName>
</protein>
<gene>
    <name evidence="5" type="ORF">BXY66_3194</name>
</gene>
<dbReference type="Pfam" id="PF00356">
    <property type="entry name" value="LacI"/>
    <property type="match status" value="1"/>
</dbReference>
<sequence length="326" mass="34778">MAERVTIKSIAKDLGISHMTVSRALSNHPNVLKETREMVQKRAREMGYVKSAAAKAMRGDGTRIVGLLLPNIVNEFYARFANTLALACEAESLQLIIHLTGDDIHAEAKAIERLQEIQAQGVVMVPAPGDRPYSFARLKEMRVIQLIRQADLGEPVDAILVDDSAAITAAVRHLANLGHKQIAYIGADKELSSGRSRLTAFKVGLVEAGLDASAELVRTAPPSAEMGQRQMEALLEVGKASAVVCGGVEISNGALQAILSGGHKVDNPVAFVGYGDALLYAWIGKGVTTIDLPVEALASEAAALLSEKRDIHSSRTVAFPATLVCR</sequence>
<dbReference type="PANTHER" id="PTHR30146">
    <property type="entry name" value="LACI-RELATED TRANSCRIPTIONAL REPRESSOR"/>
    <property type="match status" value="1"/>
</dbReference>
<keyword evidence="2" id="KW-0238">DNA-binding</keyword>
<dbReference type="GO" id="GO:0003700">
    <property type="term" value="F:DNA-binding transcription factor activity"/>
    <property type="evidence" value="ECO:0007669"/>
    <property type="project" value="TreeGrafter"/>
</dbReference>
<keyword evidence="6" id="KW-1185">Reference proteome</keyword>
<dbReference type="Proteomes" id="UP000295673">
    <property type="component" value="Unassembled WGS sequence"/>
</dbReference>
<evidence type="ECO:0000313" key="6">
    <source>
        <dbReference type="Proteomes" id="UP000295673"/>
    </source>
</evidence>
<dbReference type="SMART" id="SM00354">
    <property type="entry name" value="HTH_LACI"/>
    <property type="match status" value="1"/>
</dbReference>
<proteinExistence type="predicted"/>
<dbReference type="InterPro" id="IPR001761">
    <property type="entry name" value="Peripla_BP/Lac1_sug-bd_dom"/>
</dbReference>
<feature type="domain" description="HTH lacI-type" evidence="4">
    <location>
        <begin position="5"/>
        <end position="59"/>
    </location>
</feature>
<dbReference type="PROSITE" id="PS50932">
    <property type="entry name" value="HTH_LACI_2"/>
    <property type="match status" value="1"/>
</dbReference>
<dbReference type="InterPro" id="IPR028082">
    <property type="entry name" value="Peripla_BP_I"/>
</dbReference>
<organism evidence="5 6">
    <name type="scientific">Shimia isoporae</name>
    <dbReference type="NCBI Taxonomy" id="647720"/>
    <lineage>
        <taxon>Bacteria</taxon>
        <taxon>Pseudomonadati</taxon>
        <taxon>Pseudomonadota</taxon>
        <taxon>Alphaproteobacteria</taxon>
        <taxon>Rhodobacterales</taxon>
        <taxon>Roseobacteraceae</taxon>
    </lineage>
</organism>
<dbReference type="Gene3D" id="1.10.260.40">
    <property type="entry name" value="lambda repressor-like DNA-binding domains"/>
    <property type="match status" value="1"/>
</dbReference>
<dbReference type="GO" id="GO:0000976">
    <property type="term" value="F:transcription cis-regulatory region binding"/>
    <property type="evidence" value="ECO:0007669"/>
    <property type="project" value="TreeGrafter"/>
</dbReference>
<dbReference type="InterPro" id="IPR010982">
    <property type="entry name" value="Lambda_DNA-bd_dom_sf"/>
</dbReference>